<comment type="caution">
    <text evidence="2">The sequence shown here is derived from an EMBL/GenBank/DDBJ whole genome shotgun (WGS) entry which is preliminary data.</text>
</comment>
<evidence type="ECO:0000313" key="3">
    <source>
        <dbReference type="Proteomes" id="UP000530660"/>
    </source>
</evidence>
<evidence type="ECO:0000313" key="2">
    <source>
        <dbReference type="EMBL" id="KAF6004348.1"/>
    </source>
</evidence>
<evidence type="ECO:0000256" key="1">
    <source>
        <dbReference type="SAM" id="MobiDB-lite"/>
    </source>
</evidence>
<protein>
    <submittedName>
        <fullName evidence="2">Uncharacterized protein</fullName>
    </submittedName>
</protein>
<dbReference type="EMBL" id="VWRR01000003">
    <property type="protein sequence ID" value="KAF6004348.1"/>
    <property type="molecule type" value="Genomic_DNA"/>
</dbReference>
<name>A0A7J7IMU0_9RHOD</name>
<feature type="compositionally biased region" description="Basic residues" evidence="1">
    <location>
        <begin position="1"/>
        <end position="11"/>
    </location>
</feature>
<dbReference type="Proteomes" id="UP000530660">
    <property type="component" value="Unassembled WGS sequence"/>
</dbReference>
<reference evidence="2 3" key="1">
    <citation type="journal article" date="2020" name="J. Phycol.">
        <title>Comparative genome analysis reveals Cyanidiococcus gen. nov., a new extremophilic red algal genus sister to Cyanidioschyzon (Cyanidioschyzonaceae, Rhodophyta).</title>
        <authorList>
            <person name="Liu S.-L."/>
            <person name="Chiang Y.-R."/>
            <person name="Yoon H.S."/>
            <person name="Fu H.-Y."/>
        </authorList>
    </citation>
    <scope>NUCLEOTIDE SEQUENCE [LARGE SCALE GENOMIC DNA]</scope>
    <source>
        <strain evidence="2 3">THAL066</strain>
    </source>
</reference>
<keyword evidence="3" id="KW-1185">Reference proteome</keyword>
<accession>A0A7J7IMU0</accession>
<organism evidence="2 3">
    <name type="scientific">Cyanidiococcus yangmingshanensis</name>
    <dbReference type="NCBI Taxonomy" id="2690220"/>
    <lineage>
        <taxon>Eukaryota</taxon>
        <taxon>Rhodophyta</taxon>
        <taxon>Bangiophyceae</taxon>
        <taxon>Cyanidiales</taxon>
        <taxon>Cyanidiaceae</taxon>
        <taxon>Cyanidiococcus</taxon>
    </lineage>
</organism>
<dbReference type="AlphaFoldDB" id="A0A7J7IMU0"/>
<gene>
    <name evidence="2" type="ORF">F1559_000550</name>
</gene>
<sequence length="136" mass="14702">MRPARASRSRARAGAGPAPQRGDRWTRPWGVPLAMSASVSGRPRQVRVAMAQASGVCLGWFPGSRMEAYVSALAVQVTAYVAIRSGNIFADTLLFTDAAGSVAMRSSAAFADLFPGSHNIYSDQTGQYIRRYFTFH</sequence>
<proteinExistence type="predicted"/>
<feature type="region of interest" description="Disordered" evidence="1">
    <location>
        <begin position="1"/>
        <end position="27"/>
    </location>
</feature>